<dbReference type="Pfam" id="PF02325">
    <property type="entry name" value="CCB3_YggT"/>
    <property type="match status" value="1"/>
</dbReference>
<feature type="chain" id="PRO_5031342799" evidence="1">
    <location>
        <begin position="23"/>
        <end position="184"/>
    </location>
</feature>
<feature type="signal peptide" evidence="1">
    <location>
        <begin position="1"/>
        <end position="22"/>
    </location>
</feature>
<keyword evidence="1" id="KW-0732">Signal</keyword>
<dbReference type="PANTHER" id="PTHR33219:SF14">
    <property type="entry name" value="PROTEIN COFACTOR ASSEMBLY OF COMPLEX C SUBUNIT B CCB3, CHLOROPLASTIC-RELATED"/>
    <property type="match status" value="1"/>
</dbReference>
<dbReference type="InterPro" id="IPR003425">
    <property type="entry name" value="CCB3/YggT"/>
</dbReference>
<organism evidence="2">
    <name type="scientific">Odontella aurita</name>
    <dbReference type="NCBI Taxonomy" id="265563"/>
    <lineage>
        <taxon>Eukaryota</taxon>
        <taxon>Sar</taxon>
        <taxon>Stramenopiles</taxon>
        <taxon>Ochrophyta</taxon>
        <taxon>Bacillariophyta</taxon>
        <taxon>Mediophyceae</taxon>
        <taxon>Biddulphiophycidae</taxon>
        <taxon>Eupodiscales</taxon>
        <taxon>Odontellaceae</taxon>
        <taxon>Odontella</taxon>
    </lineage>
</organism>
<sequence>MRSIAAFLSLACLALFATPSTASVFLPTSLTAKPTDVNVRSMRASADLAAARRRRMNPGRNGSAPLAMAIPGYGIAEQVFVGGFANFLQVYNLVITARILLSWFPQAQGIGALQPVFAITDPYLNLFRGLIPPIFGLDLSPLLAFFVLNVATSTTAAIGCEIPKDLKEKLNEKKTKFGQRFAGL</sequence>
<proteinExistence type="predicted"/>
<protein>
    <submittedName>
        <fullName evidence="2">Uncharacterized protein</fullName>
    </submittedName>
</protein>
<reference evidence="2" key="1">
    <citation type="submission" date="2021-01" db="EMBL/GenBank/DDBJ databases">
        <authorList>
            <person name="Corre E."/>
            <person name="Pelletier E."/>
            <person name="Niang G."/>
            <person name="Scheremetjew M."/>
            <person name="Finn R."/>
            <person name="Kale V."/>
            <person name="Holt S."/>
            <person name="Cochrane G."/>
            <person name="Meng A."/>
            <person name="Brown T."/>
            <person name="Cohen L."/>
        </authorList>
    </citation>
    <scope>NUCLEOTIDE SEQUENCE</scope>
    <source>
        <strain evidence="2">Isolate 1302-5</strain>
    </source>
</reference>
<evidence type="ECO:0000256" key="1">
    <source>
        <dbReference type="SAM" id="SignalP"/>
    </source>
</evidence>
<dbReference type="AlphaFoldDB" id="A0A7S4N3E8"/>
<accession>A0A7S4N3E8</accession>
<dbReference type="PANTHER" id="PTHR33219">
    <property type="entry name" value="YLMG HOMOLOG PROTEIN 2, CHLOROPLASTIC"/>
    <property type="match status" value="1"/>
</dbReference>
<dbReference type="EMBL" id="HBKQ01039542">
    <property type="protein sequence ID" value="CAE2261925.1"/>
    <property type="molecule type" value="Transcribed_RNA"/>
</dbReference>
<gene>
    <name evidence="2" type="ORF">OAUR00152_LOCUS27263</name>
</gene>
<evidence type="ECO:0000313" key="2">
    <source>
        <dbReference type="EMBL" id="CAE2261925.1"/>
    </source>
</evidence>
<name>A0A7S4N3E8_9STRA</name>
<dbReference type="GO" id="GO:0016020">
    <property type="term" value="C:membrane"/>
    <property type="evidence" value="ECO:0007669"/>
    <property type="project" value="InterPro"/>
</dbReference>